<dbReference type="Gene3D" id="2.40.110.10">
    <property type="entry name" value="Butyryl-CoA Dehydrogenase, subunit A, domain 2"/>
    <property type="match status" value="1"/>
</dbReference>
<dbReference type="GO" id="GO:0003995">
    <property type="term" value="F:acyl-CoA dehydrogenase activity"/>
    <property type="evidence" value="ECO:0007669"/>
    <property type="project" value="TreeGrafter"/>
</dbReference>
<dbReference type="PANTHER" id="PTHR48083">
    <property type="entry name" value="MEDIUM-CHAIN SPECIFIC ACYL-COA DEHYDROGENASE, MITOCHONDRIAL-RELATED"/>
    <property type="match status" value="1"/>
</dbReference>
<gene>
    <name evidence="2" type="ORF">FJU11_09935</name>
</gene>
<organism evidence="2 3">
    <name type="scientific">Pararhizobium mangrovi</name>
    <dbReference type="NCBI Taxonomy" id="2590452"/>
    <lineage>
        <taxon>Bacteria</taxon>
        <taxon>Pseudomonadati</taxon>
        <taxon>Pseudomonadota</taxon>
        <taxon>Alphaproteobacteria</taxon>
        <taxon>Hyphomicrobiales</taxon>
        <taxon>Rhizobiaceae</taxon>
        <taxon>Rhizobium/Agrobacterium group</taxon>
        <taxon>Pararhizobium</taxon>
    </lineage>
</organism>
<protein>
    <submittedName>
        <fullName evidence="2">Acyl-CoA dehydrogenase</fullName>
    </submittedName>
</protein>
<dbReference type="InterPro" id="IPR036250">
    <property type="entry name" value="AcylCo_DH-like_C"/>
</dbReference>
<dbReference type="RefSeq" id="WP_141166896.1">
    <property type="nucleotide sequence ID" value="NZ_VHLH01000016.1"/>
</dbReference>
<dbReference type="InterPro" id="IPR050741">
    <property type="entry name" value="Acyl-CoA_dehydrogenase"/>
</dbReference>
<sequence>MPLTAATGNRFAYMPFDTAFDAAHRDGLFREVGRLYREDGRLGEDWRTMLERLRSAGAANLNLGRLLEGHANAVQLLRLYGSRRQHARLEAMLEKDAILGVWGADADPPLTVAADGRGIVLHGGKRYASGLGIVSHAIVPIKREDGSQQLYCVPADDPARQNGEGWRMSGMQASASGTYDFEGLRLDADAMLGEPGDYAIEPFLQGGIWRCAAVHLGGIEAIMMLMARHLEATGRIEHPLQTERLGQAILHARTAALWVEDAARTVETVDSDDHAAIALAVAGASYTRLQVEADGLAVSEIARRAVGLSSFEAGNPLDSAVRDLAVYMRQANPDALLLHKCRVLAETYLK</sequence>
<dbReference type="SUPFAM" id="SSF47203">
    <property type="entry name" value="Acyl-CoA dehydrogenase C-terminal domain-like"/>
    <property type="match status" value="1"/>
</dbReference>
<dbReference type="SUPFAM" id="SSF56645">
    <property type="entry name" value="Acyl-CoA dehydrogenase NM domain-like"/>
    <property type="match status" value="1"/>
</dbReference>
<dbReference type="InterPro" id="IPR009100">
    <property type="entry name" value="AcylCoA_DH/oxidase_NM_dom_sf"/>
</dbReference>
<comment type="caution">
    <text evidence="2">The sequence shown here is derived from an EMBL/GenBank/DDBJ whole genome shotgun (WGS) entry which is preliminary data.</text>
</comment>
<keyword evidence="3" id="KW-1185">Reference proteome</keyword>
<proteinExistence type="predicted"/>
<dbReference type="OrthoDB" id="2986495at2"/>
<evidence type="ECO:0000256" key="1">
    <source>
        <dbReference type="ARBA" id="ARBA00023002"/>
    </source>
</evidence>
<dbReference type="GO" id="GO:0005737">
    <property type="term" value="C:cytoplasm"/>
    <property type="evidence" value="ECO:0007669"/>
    <property type="project" value="TreeGrafter"/>
</dbReference>
<reference evidence="2 3" key="1">
    <citation type="submission" date="2019-06" db="EMBL/GenBank/DDBJ databases">
        <authorList>
            <person name="Li M."/>
        </authorList>
    </citation>
    <scope>NUCLEOTIDE SEQUENCE [LARGE SCALE GENOMIC DNA]</scope>
    <source>
        <strain evidence="2 3">BGMRC6574</strain>
    </source>
</reference>
<dbReference type="GO" id="GO:0033539">
    <property type="term" value="P:fatty acid beta-oxidation using acyl-CoA dehydrogenase"/>
    <property type="evidence" value="ECO:0007669"/>
    <property type="project" value="TreeGrafter"/>
</dbReference>
<evidence type="ECO:0000313" key="3">
    <source>
        <dbReference type="Proteomes" id="UP000320314"/>
    </source>
</evidence>
<dbReference type="Gene3D" id="1.20.140.10">
    <property type="entry name" value="Butyryl-CoA Dehydrogenase, subunit A, domain 3"/>
    <property type="match status" value="1"/>
</dbReference>
<accession>A0A506U4D3</accession>
<dbReference type="PANTHER" id="PTHR48083:SF37">
    <property type="entry name" value="DEHYDROGENASE, PUTATIVE-RELATED"/>
    <property type="match status" value="1"/>
</dbReference>
<dbReference type="AlphaFoldDB" id="A0A506U4D3"/>
<dbReference type="Proteomes" id="UP000320314">
    <property type="component" value="Unassembled WGS sequence"/>
</dbReference>
<evidence type="ECO:0000313" key="2">
    <source>
        <dbReference type="EMBL" id="TPW28171.1"/>
    </source>
</evidence>
<dbReference type="InterPro" id="IPR046373">
    <property type="entry name" value="Acyl-CoA_Oxase/DH_mid-dom_sf"/>
</dbReference>
<dbReference type="EMBL" id="VHLH01000016">
    <property type="protein sequence ID" value="TPW28171.1"/>
    <property type="molecule type" value="Genomic_DNA"/>
</dbReference>
<name>A0A506U4D3_9HYPH</name>
<keyword evidence="1" id="KW-0560">Oxidoreductase</keyword>